<dbReference type="GO" id="GO:0090158">
    <property type="term" value="P:endoplasmic reticulum membrane organization"/>
    <property type="evidence" value="ECO:0007669"/>
    <property type="project" value="TreeGrafter"/>
</dbReference>
<dbReference type="Pfam" id="PF25809">
    <property type="entry name" value="STEEP1"/>
    <property type="match status" value="1"/>
</dbReference>
<accession>A0A0C2BKX9</accession>
<proteinExistence type="inferred from homology"/>
<comment type="similarity">
    <text evidence="1">Belongs to the STEEP1 family.</text>
</comment>
<dbReference type="InterPro" id="IPR057965">
    <property type="entry name" value="STEEP1_dom"/>
</dbReference>
<sequence>MALNVLGNDGAQEISHVEDDKNGESRLVDIDDREEYFVKPLYTYYCNCGQMAMISDSLLIRMPLRKRDGARVIDPDRTTAKTFSTTGDTVYVQRCVFLSYPAFCYSNQSLSCDFRHLV</sequence>
<feature type="domain" description="STEEP1" evidence="3">
    <location>
        <begin position="38"/>
        <end position="94"/>
    </location>
</feature>
<evidence type="ECO:0000256" key="1">
    <source>
        <dbReference type="ARBA" id="ARBA00024205"/>
    </source>
</evidence>
<dbReference type="InterPro" id="IPR029704">
    <property type="entry name" value="STEEP-like"/>
</dbReference>
<evidence type="ECO:0000313" key="5">
    <source>
        <dbReference type="Proteomes" id="UP000054047"/>
    </source>
</evidence>
<dbReference type="Proteomes" id="UP000054047">
    <property type="component" value="Unassembled WGS sequence"/>
</dbReference>
<evidence type="ECO:0000313" key="4">
    <source>
        <dbReference type="EMBL" id="KIH44403.1"/>
    </source>
</evidence>
<evidence type="ECO:0000256" key="2">
    <source>
        <dbReference type="ARBA" id="ARBA00024237"/>
    </source>
</evidence>
<reference evidence="4 5" key="1">
    <citation type="submission" date="2013-12" db="EMBL/GenBank/DDBJ databases">
        <title>Draft genome of the parsitic nematode Ancylostoma duodenale.</title>
        <authorList>
            <person name="Mitreva M."/>
        </authorList>
    </citation>
    <scope>NUCLEOTIDE SEQUENCE [LARGE SCALE GENOMIC DNA]</scope>
    <source>
        <strain evidence="4 5">Zhejiang</strain>
    </source>
</reference>
<dbReference type="GO" id="GO:0005737">
    <property type="term" value="C:cytoplasm"/>
    <property type="evidence" value="ECO:0007669"/>
    <property type="project" value="GOC"/>
</dbReference>
<protein>
    <recommendedName>
        <fullName evidence="2">STING ER exit protein</fullName>
    </recommendedName>
</protein>
<dbReference type="EMBL" id="KN778046">
    <property type="protein sequence ID" value="KIH44403.1"/>
    <property type="molecule type" value="Genomic_DNA"/>
</dbReference>
<organism evidence="4 5">
    <name type="scientific">Ancylostoma duodenale</name>
    <dbReference type="NCBI Taxonomy" id="51022"/>
    <lineage>
        <taxon>Eukaryota</taxon>
        <taxon>Metazoa</taxon>
        <taxon>Ecdysozoa</taxon>
        <taxon>Nematoda</taxon>
        <taxon>Chromadorea</taxon>
        <taxon>Rhabditida</taxon>
        <taxon>Rhabditina</taxon>
        <taxon>Rhabditomorpha</taxon>
        <taxon>Strongyloidea</taxon>
        <taxon>Ancylostomatidae</taxon>
        <taxon>Ancylostomatinae</taxon>
        <taxon>Ancylostoma</taxon>
    </lineage>
</organism>
<dbReference type="AlphaFoldDB" id="A0A0C2BKX9"/>
<dbReference type="PANTHER" id="PTHR46355:SF1">
    <property type="entry name" value="STING ER EXIT PROTEIN"/>
    <property type="match status" value="1"/>
</dbReference>
<dbReference type="PANTHER" id="PTHR46355">
    <property type="entry name" value="UPF0428 PROTEIN CXORF56"/>
    <property type="match status" value="1"/>
</dbReference>
<dbReference type="GO" id="GO:0006888">
    <property type="term" value="P:endoplasmic reticulum to Golgi vesicle-mediated transport"/>
    <property type="evidence" value="ECO:0007669"/>
    <property type="project" value="TreeGrafter"/>
</dbReference>
<evidence type="ECO:0000259" key="3">
    <source>
        <dbReference type="Pfam" id="PF25809"/>
    </source>
</evidence>
<name>A0A0C2BKX9_9BILA</name>
<keyword evidence="5" id="KW-1185">Reference proteome</keyword>
<gene>
    <name evidence="4" type="ORF">ANCDUO_25572</name>
</gene>
<dbReference type="OrthoDB" id="418131at2759"/>